<dbReference type="Proteomes" id="UP001146793">
    <property type="component" value="Unassembled WGS sequence"/>
</dbReference>
<dbReference type="EMBL" id="JANTQA010000023">
    <property type="protein sequence ID" value="KAJ3444775.1"/>
    <property type="molecule type" value="Genomic_DNA"/>
</dbReference>
<comment type="caution">
    <text evidence="1">The sequence shown here is derived from an EMBL/GenBank/DDBJ whole genome shotgun (WGS) entry which is preliminary data.</text>
</comment>
<name>A0AAV7ZXV3_9EUKA</name>
<proteinExistence type="predicted"/>
<reference evidence="1" key="1">
    <citation type="submission" date="2022-08" db="EMBL/GenBank/DDBJ databases">
        <title>Novel sulphate-reducing endosymbionts in the free-living metamonad Anaeramoeba.</title>
        <authorList>
            <person name="Jerlstrom-Hultqvist J."/>
            <person name="Cepicka I."/>
            <person name="Gallot-Lavallee L."/>
            <person name="Salas-Leiva D."/>
            <person name="Curtis B.A."/>
            <person name="Zahonova K."/>
            <person name="Pipaliya S."/>
            <person name="Dacks J."/>
            <person name="Roger A.J."/>
        </authorList>
    </citation>
    <scope>NUCLEOTIDE SEQUENCE</scope>
    <source>
        <strain evidence="1">Busselton2</strain>
    </source>
</reference>
<protein>
    <submittedName>
        <fullName evidence="1">Uncharacterized protein</fullName>
    </submittedName>
</protein>
<evidence type="ECO:0000313" key="2">
    <source>
        <dbReference type="Proteomes" id="UP001146793"/>
    </source>
</evidence>
<organism evidence="1 2">
    <name type="scientific">Anaeramoeba flamelloides</name>
    <dbReference type="NCBI Taxonomy" id="1746091"/>
    <lineage>
        <taxon>Eukaryota</taxon>
        <taxon>Metamonada</taxon>
        <taxon>Anaeramoebidae</taxon>
        <taxon>Anaeramoeba</taxon>
    </lineage>
</organism>
<evidence type="ECO:0000313" key="1">
    <source>
        <dbReference type="EMBL" id="KAJ3444775.1"/>
    </source>
</evidence>
<accession>A0AAV7ZXV3</accession>
<dbReference type="AlphaFoldDB" id="A0AAV7ZXV3"/>
<sequence length="250" mass="30443">MYSPKTNDIVPKCLKFESKRSENQLRFFENYFDENKIVIFRIAINKQNPYVALIFFDQKKHIRKFTSIKSKIKFQQFRWKCSTITWSDLRAFEKNNLIEREYANDKLFLPSIPNEIVKNDIFIYFRQNNLPGFVNKRKSFRSGFWAGEVKLKNQKIYEFFFNNYPFIWIKGRKIQIKRGSHYPFQDFEKNKLKLLNVPNNLKEKAIKKYFKKKNLDIRETPKIKNRPKKSDFFVFSDLLLRIKSFGHLVW</sequence>
<gene>
    <name evidence="1" type="ORF">M0812_10636</name>
</gene>